<keyword evidence="4 8" id="KW-0540">Nuclease</keyword>
<evidence type="ECO:0000259" key="10">
    <source>
        <dbReference type="Pfam" id="PF03159"/>
    </source>
</evidence>
<feature type="compositionally biased region" description="Gly residues" evidence="9">
    <location>
        <begin position="971"/>
        <end position="987"/>
    </location>
</feature>
<dbReference type="EC" id="3.1.13.-" evidence="8"/>
<proteinExistence type="inferred from homology"/>
<dbReference type="Proteomes" id="UP001255856">
    <property type="component" value="Unassembled WGS sequence"/>
</dbReference>
<dbReference type="FunFam" id="3.40.50.12390:FF:000003">
    <property type="entry name" value="5'-3' exoribonuclease"/>
    <property type="match status" value="1"/>
</dbReference>
<dbReference type="GO" id="GO:0000956">
    <property type="term" value="P:nuclear-transcribed mRNA catabolic process"/>
    <property type="evidence" value="ECO:0007669"/>
    <property type="project" value="TreeGrafter"/>
</dbReference>
<evidence type="ECO:0000256" key="4">
    <source>
        <dbReference type="ARBA" id="ARBA00022722"/>
    </source>
</evidence>
<feature type="compositionally biased region" description="Basic residues" evidence="9">
    <location>
        <begin position="997"/>
        <end position="1016"/>
    </location>
</feature>
<keyword evidence="13" id="KW-1185">Reference proteome</keyword>
<evidence type="ECO:0000313" key="12">
    <source>
        <dbReference type="EMBL" id="KAK2079216.1"/>
    </source>
</evidence>
<evidence type="ECO:0000259" key="11">
    <source>
        <dbReference type="Pfam" id="PF17846"/>
    </source>
</evidence>
<evidence type="ECO:0000313" key="13">
    <source>
        <dbReference type="Proteomes" id="UP001255856"/>
    </source>
</evidence>
<dbReference type="PANTHER" id="PTHR12341:SF41">
    <property type="entry name" value="5'-3' EXORIBONUCLEASE 2"/>
    <property type="match status" value="1"/>
</dbReference>
<dbReference type="InterPro" id="IPR017151">
    <property type="entry name" value="Xrn2/3/4"/>
</dbReference>
<comment type="caution">
    <text evidence="12">The sequence shown here is derived from an EMBL/GenBank/DDBJ whole genome shotgun (WGS) entry which is preliminary data.</text>
</comment>
<comment type="subcellular location">
    <subcellularLocation>
        <location evidence="1">Nucleus</location>
    </subcellularLocation>
</comment>
<dbReference type="GO" id="GO:0004534">
    <property type="term" value="F:5'-3' RNA exonuclease activity"/>
    <property type="evidence" value="ECO:0007669"/>
    <property type="project" value="UniProtKB-UniRule"/>
</dbReference>
<protein>
    <recommendedName>
        <fullName evidence="8">5'-3' exoribonuclease</fullName>
        <ecNumber evidence="8">3.1.13.-</ecNumber>
    </recommendedName>
</protein>
<dbReference type="InterPro" id="IPR004859">
    <property type="entry name" value="Xrn1_N"/>
</dbReference>
<dbReference type="FunFam" id="1.25.40.1050:FF:000002">
    <property type="entry name" value="5'-3' exoribonuclease"/>
    <property type="match status" value="1"/>
</dbReference>
<evidence type="ECO:0000256" key="7">
    <source>
        <dbReference type="ARBA" id="ARBA00023242"/>
    </source>
</evidence>
<name>A0AAD9MNP9_PROWI</name>
<evidence type="ECO:0000256" key="8">
    <source>
        <dbReference type="PIRNR" id="PIRNR037239"/>
    </source>
</evidence>
<feature type="domain" description="Xrn1 helical" evidence="11">
    <location>
        <begin position="319"/>
        <end position="438"/>
    </location>
</feature>
<comment type="function">
    <text evidence="8">Possesses 5'-&gt;3' exoribonuclease activity. Acts as an endogenous post-transcriptional gene silencing (PTGS) suppressor.</text>
</comment>
<dbReference type="GO" id="GO:0005634">
    <property type="term" value="C:nucleus"/>
    <property type="evidence" value="ECO:0007669"/>
    <property type="project" value="UniProtKB-SubCell"/>
</dbReference>
<reference evidence="12" key="1">
    <citation type="submission" date="2021-01" db="EMBL/GenBank/DDBJ databases">
        <authorList>
            <person name="Eckstrom K.M.E."/>
        </authorList>
    </citation>
    <scope>NUCLEOTIDE SEQUENCE</scope>
    <source>
        <strain evidence="12">UVCC 0001</strain>
    </source>
</reference>
<organism evidence="12 13">
    <name type="scientific">Prototheca wickerhamii</name>
    <dbReference type="NCBI Taxonomy" id="3111"/>
    <lineage>
        <taxon>Eukaryota</taxon>
        <taxon>Viridiplantae</taxon>
        <taxon>Chlorophyta</taxon>
        <taxon>core chlorophytes</taxon>
        <taxon>Trebouxiophyceae</taxon>
        <taxon>Chlorellales</taxon>
        <taxon>Chlorellaceae</taxon>
        <taxon>Prototheca</taxon>
    </lineage>
</organism>
<keyword evidence="5 8" id="KW-0378">Hydrolase</keyword>
<feature type="region of interest" description="Disordered" evidence="9">
    <location>
        <begin position="258"/>
        <end position="291"/>
    </location>
</feature>
<dbReference type="Pfam" id="PF17846">
    <property type="entry name" value="XRN_M"/>
    <property type="match status" value="2"/>
</dbReference>
<dbReference type="Pfam" id="PF03159">
    <property type="entry name" value="XRN_N"/>
    <property type="match status" value="1"/>
</dbReference>
<dbReference type="Gene3D" id="1.25.40.1050">
    <property type="match status" value="1"/>
</dbReference>
<dbReference type="CDD" id="cd18673">
    <property type="entry name" value="PIN_XRN1-2-like"/>
    <property type="match status" value="1"/>
</dbReference>
<feature type="region of interest" description="Disordered" evidence="9">
    <location>
        <begin position="492"/>
        <end position="539"/>
    </location>
</feature>
<keyword evidence="7" id="KW-0539">Nucleus</keyword>
<keyword evidence="3 8" id="KW-0507">mRNA processing</keyword>
<dbReference type="EMBL" id="JASFZW010000003">
    <property type="protein sequence ID" value="KAK2079216.1"/>
    <property type="molecule type" value="Genomic_DNA"/>
</dbReference>
<feature type="compositionally biased region" description="Low complexity" evidence="9">
    <location>
        <begin position="1017"/>
        <end position="1032"/>
    </location>
</feature>
<feature type="region of interest" description="Disordered" evidence="9">
    <location>
        <begin position="601"/>
        <end position="630"/>
    </location>
</feature>
<feature type="compositionally biased region" description="Pro residues" evidence="9">
    <location>
        <begin position="274"/>
        <end position="283"/>
    </location>
</feature>
<feature type="region of interest" description="Disordered" evidence="9">
    <location>
        <begin position="555"/>
        <end position="582"/>
    </location>
</feature>
<gene>
    <name evidence="12" type="ORF">QBZ16_002907</name>
</gene>
<dbReference type="AlphaFoldDB" id="A0AAD9MNP9"/>
<feature type="compositionally biased region" description="Basic and acidic residues" evidence="9">
    <location>
        <begin position="506"/>
        <end position="532"/>
    </location>
</feature>
<feature type="region of interest" description="Disordered" evidence="9">
    <location>
        <begin position="953"/>
        <end position="1078"/>
    </location>
</feature>
<dbReference type="Gene3D" id="3.40.50.12390">
    <property type="match status" value="2"/>
</dbReference>
<sequence>MGVPAFYRWLSTKYPKMIRDCVEDDVQVINGVEVPVDTSAPNPNGLEFDNLYLDMNGIIHPCFHPEDREAPTTEAEVFQAIFDYIDRLFAIVRPRRLLYMAIDGVAPRAKMNQQRSRRFKAAKDAEEKRAEEARVRADLERQGIRLPAQDGEAHSAFDSNTITPGTPFMHRLSVALQYYVHQRLNADPGWRGVEVLLSDANAPGEGEHKVMSFIRQQRLAPGYNPNTRHCMYGLDADLIMLALATHEPRFAILREVVTAPEPPRGGRNGRGPAPSAPAAPEPAPSSDSSAPKKPYQFAMINVLREYLVLELSVPTPFHLDRERLFDDFVFMCFFVGNDFLPHMPTLEIREGAIDLLMRTYMDLLPTLGHLVEGAEVRLDRVERFIQQVGKAEEAIFQRRMRMLQRQKGRVAADRQMKKARSVGKFGTRMPDAQVAAHAQVIAQGMSKAAGLAAALQRVPTAPLHIGQAAAAGPGTAAASNKGAAAELKKRLAARSGIPGLDPEPEPSEKKRCRGDAEKDGAKRAKHGKEKEGGSVVGVSPGDFWAQLGGDAKAAAKADAGNGADNNTKASAPSSAKEEIPDANVSGDEFWASLVGSALSKMRGAPSPDAVSVGTEAQAEAALEADEAEAAEAVRGQLGEGAAAGPLSEEEQATVAAFRERMAGELREAADKFDEMVEHEEQMALGEEGWKLRYYKSKYGVETEREMAGVVRGLVQSYVEGLVWVMRYYYQGVASWNWYYPYHYAPFASDLTGLSELDIRFEPGEPFRPFDQLMGVLPAASAHALPAPFRPLFSDPASPILDFYPTDFEVDMNGKRFAWQGICKLPFIDEARLLAATRPLEARLSPEERFRNSRRLEQIYVAGSHPLAPEIYELAEEAGAGAGQARTVETAAAGLAGELLLPAGDPCPPVVRAPYDLGEDIGANTVVCAAFRPPPEVKHVTQLLPGAVEDEPTLTIEDKPPPPQLWHEAPQYGGGGRGGGRGGGGGRFDGARFAGPQRHFHGRFSGQRRARTRRRRTPPGTGSRRPRTATAYGYQGGRGGGYPSYESGTGQRPPVGSYGYQSLGGGGNNPYSALQSRRQ</sequence>
<dbReference type="PIRSF" id="PIRSF037239">
    <property type="entry name" value="Exonuclease_Xrn2"/>
    <property type="match status" value="1"/>
</dbReference>
<dbReference type="PANTHER" id="PTHR12341">
    <property type="entry name" value="5'-&gt;3' EXORIBONUCLEASE"/>
    <property type="match status" value="1"/>
</dbReference>
<feature type="domain" description="Xrn1 N-terminal" evidence="10">
    <location>
        <begin position="1"/>
        <end position="255"/>
    </location>
</feature>
<evidence type="ECO:0000256" key="3">
    <source>
        <dbReference type="ARBA" id="ARBA00022664"/>
    </source>
</evidence>
<dbReference type="InterPro" id="IPR041412">
    <property type="entry name" value="Xrn1_helical"/>
</dbReference>
<accession>A0AAD9MNP9</accession>
<dbReference type="GO" id="GO:0003723">
    <property type="term" value="F:RNA binding"/>
    <property type="evidence" value="ECO:0007669"/>
    <property type="project" value="TreeGrafter"/>
</dbReference>
<comment type="similarity">
    <text evidence="2 8">Belongs to the 5'-3' exonuclease family. XRN2/RAT1 subfamily.</text>
</comment>
<evidence type="ECO:0000256" key="9">
    <source>
        <dbReference type="SAM" id="MobiDB-lite"/>
    </source>
</evidence>
<feature type="domain" description="Xrn1 helical" evidence="11">
    <location>
        <begin position="621"/>
        <end position="957"/>
    </location>
</feature>
<keyword evidence="6 8" id="KW-0269">Exonuclease</keyword>
<evidence type="ECO:0000256" key="6">
    <source>
        <dbReference type="ARBA" id="ARBA00022839"/>
    </source>
</evidence>
<feature type="compositionally biased region" description="Low complexity" evidence="9">
    <location>
        <begin position="555"/>
        <end position="569"/>
    </location>
</feature>
<feature type="compositionally biased region" description="Polar residues" evidence="9">
    <location>
        <begin position="1068"/>
        <end position="1078"/>
    </location>
</feature>
<evidence type="ECO:0000256" key="1">
    <source>
        <dbReference type="ARBA" id="ARBA00004123"/>
    </source>
</evidence>
<evidence type="ECO:0000256" key="5">
    <source>
        <dbReference type="ARBA" id="ARBA00022801"/>
    </source>
</evidence>
<evidence type="ECO:0000256" key="2">
    <source>
        <dbReference type="ARBA" id="ARBA00006994"/>
    </source>
</evidence>
<dbReference type="InterPro" id="IPR027073">
    <property type="entry name" value="5_3_exoribonuclease"/>
</dbReference>
<dbReference type="GO" id="GO:0006397">
    <property type="term" value="P:mRNA processing"/>
    <property type="evidence" value="ECO:0007669"/>
    <property type="project" value="UniProtKB-UniRule"/>
</dbReference>